<evidence type="ECO:0000256" key="3">
    <source>
        <dbReference type="ARBA" id="ARBA00022729"/>
    </source>
</evidence>
<evidence type="ECO:0000313" key="9">
    <source>
        <dbReference type="Proteomes" id="UP000601435"/>
    </source>
</evidence>
<comment type="subcellular location">
    <subcellularLocation>
        <location evidence="1">Membrane</location>
        <topology evidence="1">Multi-pass membrane protein</topology>
    </subcellularLocation>
</comment>
<reference evidence="8" key="1">
    <citation type="submission" date="2021-02" db="EMBL/GenBank/DDBJ databases">
        <authorList>
            <person name="Dougan E. K."/>
            <person name="Rhodes N."/>
            <person name="Thang M."/>
            <person name="Chan C."/>
        </authorList>
    </citation>
    <scope>NUCLEOTIDE SEQUENCE</scope>
</reference>
<dbReference type="PROSITE" id="PS51886">
    <property type="entry name" value="TLDC"/>
    <property type="match status" value="1"/>
</dbReference>
<dbReference type="InterPro" id="IPR053937">
    <property type="entry name" value="GOST_TM"/>
</dbReference>
<keyword evidence="4 6" id="KW-1133">Transmembrane helix</keyword>
<keyword evidence="9" id="KW-1185">Reference proteome</keyword>
<evidence type="ECO:0000256" key="5">
    <source>
        <dbReference type="ARBA" id="ARBA00023136"/>
    </source>
</evidence>
<evidence type="ECO:0000256" key="6">
    <source>
        <dbReference type="SAM" id="Phobius"/>
    </source>
</evidence>
<keyword evidence="3" id="KW-0732">Signal</keyword>
<dbReference type="OrthoDB" id="19932at2759"/>
<evidence type="ECO:0000259" key="7">
    <source>
        <dbReference type="PROSITE" id="PS51886"/>
    </source>
</evidence>
<name>A0A813BZL0_9DINO</name>
<protein>
    <submittedName>
        <fullName evidence="8">Tmem87a protein</fullName>
    </submittedName>
</protein>
<dbReference type="GO" id="GO:0005794">
    <property type="term" value="C:Golgi apparatus"/>
    <property type="evidence" value="ECO:0007669"/>
    <property type="project" value="TreeGrafter"/>
</dbReference>
<feature type="non-terminal residue" evidence="8">
    <location>
        <position position="1"/>
    </location>
</feature>
<organism evidence="8 9">
    <name type="scientific">Symbiodinium necroappetens</name>
    <dbReference type="NCBI Taxonomy" id="1628268"/>
    <lineage>
        <taxon>Eukaryota</taxon>
        <taxon>Sar</taxon>
        <taxon>Alveolata</taxon>
        <taxon>Dinophyceae</taxon>
        <taxon>Suessiales</taxon>
        <taxon>Symbiodiniaceae</taxon>
        <taxon>Symbiodinium</taxon>
    </lineage>
</organism>
<feature type="transmembrane region" description="Helical" evidence="6">
    <location>
        <begin position="436"/>
        <end position="463"/>
    </location>
</feature>
<dbReference type="InterPro" id="IPR009637">
    <property type="entry name" value="GPR107/GPR108-like"/>
</dbReference>
<feature type="transmembrane region" description="Helical" evidence="6">
    <location>
        <begin position="401"/>
        <end position="424"/>
    </location>
</feature>
<proteinExistence type="predicted"/>
<feature type="transmembrane region" description="Helical" evidence="6">
    <location>
        <begin position="475"/>
        <end position="492"/>
    </location>
</feature>
<dbReference type="PANTHER" id="PTHR21229:SF1">
    <property type="entry name" value="GH17801P"/>
    <property type="match status" value="1"/>
</dbReference>
<feature type="transmembrane region" description="Helical" evidence="6">
    <location>
        <begin position="585"/>
        <end position="610"/>
    </location>
</feature>
<feature type="transmembrane region" description="Helical" evidence="6">
    <location>
        <begin position="373"/>
        <end position="395"/>
    </location>
</feature>
<dbReference type="InterPro" id="IPR006571">
    <property type="entry name" value="TLDc_dom"/>
</dbReference>
<accession>A0A813BZL0</accession>
<evidence type="ECO:0000256" key="1">
    <source>
        <dbReference type="ARBA" id="ARBA00004141"/>
    </source>
</evidence>
<dbReference type="EMBL" id="CAJNJA010081474">
    <property type="protein sequence ID" value="CAE7930199.1"/>
    <property type="molecule type" value="Genomic_DNA"/>
</dbReference>
<evidence type="ECO:0000256" key="2">
    <source>
        <dbReference type="ARBA" id="ARBA00022692"/>
    </source>
</evidence>
<dbReference type="Pfam" id="PF06814">
    <property type="entry name" value="GOST_TM"/>
    <property type="match status" value="1"/>
</dbReference>
<feature type="transmembrane region" description="Helical" evidence="6">
    <location>
        <begin position="504"/>
        <end position="528"/>
    </location>
</feature>
<comment type="caution">
    <text evidence="8">The sequence shown here is derived from an EMBL/GenBank/DDBJ whole genome shotgun (WGS) entry which is preliminary data.</text>
</comment>
<dbReference type="GO" id="GO:0016020">
    <property type="term" value="C:membrane"/>
    <property type="evidence" value="ECO:0007669"/>
    <property type="project" value="UniProtKB-SubCell"/>
</dbReference>
<dbReference type="PANTHER" id="PTHR21229">
    <property type="entry name" value="LUNG SEVEN TRANSMEMBRANE RECEPTOR"/>
    <property type="match status" value="1"/>
</dbReference>
<keyword evidence="5 6" id="KW-0472">Membrane</keyword>
<keyword evidence="2 6" id="KW-0812">Transmembrane</keyword>
<dbReference type="SMART" id="SM00584">
    <property type="entry name" value="TLDc"/>
    <property type="match status" value="1"/>
</dbReference>
<evidence type="ECO:0000256" key="4">
    <source>
        <dbReference type="ARBA" id="ARBA00022989"/>
    </source>
</evidence>
<evidence type="ECO:0000313" key="8">
    <source>
        <dbReference type="EMBL" id="CAE7930199.1"/>
    </source>
</evidence>
<gene>
    <name evidence="8" type="primary">tmem87a</name>
    <name evidence="8" type="ORF">SNEC2469_LOCUS32328</name>
</gene>
<sequence>LLRGSDARLWESEEWQPLYRDWCDGLSFNALIKGAAFYEGPALVLIRTPDSVLGALSTSWVEGNGKFGGSMESFLFALQPAFVQCKSSSRTGNYVYFNSRNKHYPRGLGFGGQLGFCRLWLDADFEDCYVLESDATYGPGRLLPSQGGLQTRFDVVNVEVQLAATRAPGRTQMSGVGMRRLPKHKLHDVNAWCVAGQIYTFDKVPLPEPRSLHTLYAFYVFSHQDAPERTLGQPMMRFHNLMFSATSPEDAEKARGYTGVQLSILPYRSFWKLILPDKFCSNTEDVLAGRASEANKLLTQKPLGSSDDDVNLYSHTVNFEMATDLPLRVNSTGVYILVFSNCGDFYHGEVSGSVIAKNSYGFLPGNEYYKMPFYGWLSIAYCALASVWMCLSLRYWRELFHIQYCIAAVILLGLVEAFLQWRFFMDWNESGLRGRFLFVLAILATVVKSIFSYMLVLVASLGWGVTRPYLDQPTILKVQGLSFLYIVLDFVRESALSFRNSHSLSIAFVMLCLLPVALLNGIIFYWIFTALSSLIEILAERKQVEKLVLFQRLWKILVAALSLASLSLLYQLFDLSRSISQRWHYQWFFADGVSHILFCMVLAAIMFLWAPHTNSQRYAYKQVDDQEGETSKITEGKDVWADEGGLDEEEDDSFWASTHGKSSKVNADILGGPTQAAATRAVRMLSVSRLLSLAPGGH</sequence>
<dbReference type="Proteomes" id="UP000601435">
    <property type="component" value="Unassembled WGS sequence"/>
</dbReference>
<feature type="transmembrane region" description="Helical" evidence="6">
    <location>
        <begin position="553"/>
        <end position="573"/>
    </location>
</feature>
<dbReference type="Pfam" id="PF07534">
    <property type="entry name" value="TLD"/>
    <property type="match status" value="1"/>
</dbReference>
<dbReference type="AlphaFoldDB" id="A0A813BZL0"/>
<feature type="domain" description="TLDc" evidence="7">
    <location>
        <begin position="1"/>
        <end position="164"/>
    </location>
</feature>